<sequence>MHRELEELFEELEALRNDYFSTDEFNDDLYKRDVPDKWSVGEVICHCWLLLKYFRMISRVYNPPARMLLKLSCQSPAGYDAHMENIYAGETMKAPAFLVPDMKREYSKGELRMMLEVQTEKLKRALEGLDRDALYRIRYPDPVAGWPNIIQSVKLAKIHEAHHYGIVLERVRENR</sequence>
<dbReference type="AlphaFoldDB" id="A0A9D1QH23"/>
<gene>
    <name evidence="2" type="ORF">H9891_04490</name>
</gene>
<comment type="caution">
    <text evidence="2">The sequence shown here is derived from an EMBL/GenBank/DDBJ whole genome shotgun (WGS) entry which is preliminary data.</text>
</comment>
<organism evidence="2 3">
    <name type="scientific">Candidatus Salinicoccus stercoripullorum</name>
    <dbReference type="NCBI Taxonomy" id="2838756"/>
    <lineage>
        <taxon>Bacteria</taxon>
        <taxon>Bacillati</taxon>
        <taxon>Bacillota</taxon>
        <taxon>Bacilli</taxon>
        <taxon>Bacillales</taxon>
        <taxon>Staphylococcaceae</taxon>
        <taxon>Salinicoccus</taxon>
    </lineage>
</organism>
<dbReference type="EMBL" id="DXHR01000015">
    <property type="protein sequence ID" value="HIW12399.1"/>
    <property type="molecule type" value="Genomic_DNA"/>
</dbReference>
<dbReference type="Gene3D" id="1.20.120.450">
    <property type="entry name" value="dinb family like domain"/>
    <property type="match status" value="1"/>
</dbReference>
<protein>
    <submittedName>
        <fullName evidence="2">DinB family protein</fullName>
    </submittedName>
</protein>
<evidence type="ECO:0000259" key="1">
    <source>
        <dbReference type="Pfam" id="PF12867"/>
    </source>
</evidence>
<name>A0A9D1QH23_9STAP</name>
<reference evidence="2" key="2">
    <citation type="submission" date="2021-04" db="EMBL/GenBank/DDBJ databases">
        <authorList>
            <person name="Gilroy R."/>
        </authorList>
    </citation>
    <scope>NUCLEOTIDE SEQUENCE</scope>
    <source>
        <strain evidence="2">ChiHjej13B12-752</strain>
    </source>
</reference>
<dbReference type="InterPro" id="IPR034660">
    <property type="entry name" value="DinB/YfiT-like"/>
</dbReference>
<reference evidence="2" key="1">
    <citation type="journal article" date="2021" name="PeerJ">
        <title>Extensive microbial diversity within the chicken gut microbiome revealed by metagenomics and culture.</title>
        <authorList>
            <person name="Gilroy R."/>
            <person name="Ravi A."/>
            <person name="Getino M."/>
            <person name="Pursley I."/>
            <person name="Horton D.L."/>
            <person name="Alikhan N.F."/>
            <person name="Baker D."/>
            <person name="Gharbi K."/>
            <person name="Hall N."/>
            <person name="Watson M."/>
            <person name="Adriaenssens E.M."/>
            <person name="Foster-Nyarko E."/>
            <person name="Jarju S."/>
            <person name="Secka A."/>
            <person name="Antonio M."/>
            <person name="Oren A."/>
            <person name="Chaudhuri R.R."/>
            <person name="La Ragione R."/>
            <person name="Hildebrand F."/>
            <person name="Pallen M.J."/>
        </authorList>
    </citation>
    <scope>NUCLEOTIDE SEQUENCE</scope>
    <source>
        <strain evidence="2">ChiHjej13B12-752</strain>
    </source>
</reference>
<dbReference type="SUPFAM" id="SSF109854">
    <property type="entry name" value="DinB/YfiT-like putative metalloenzymes"/>
    <property type="match status" value="1"/>
</dbReference>
<evidence type="ECO:0000313" key="2">
    <source>
        <dbReference type="EMBL" id="HIW12399.1"/>
    </source>
</evidence>
<proteinExistence type="predicted"/>
<feature type="domain" description="DinB-like" evidence="1">
    <location>
        <begin position="26"/>
        <end position="166"/>
    </location>
</feature>
<evidence type="ECO:0000313" key="3">
    <source>
        <dbReference type="Proteomes" id="UP000823989"/>
    </source>
</evidence>
<dbReference type="Proteomes" id="UP000823989">
    <property type="component" value="Unassembled WGS sequence"/>
</dbReference>
<dbReference type="Pfam" id="PF12867">
    <property type="entry name" value="DinB_2"/>
    <property type="match status" value="1"/>
</dbReference>
<dbReference type="InterPro" id="IPR024775">
    <property type="entry name" value="DinB-like"/>
</dbReference>
<accession>A0A9D1QH23</accession>